<dbReference type="GO" id="GO:0036139">
    <property type="term" value="F:peptidyl-histidine dioxygenase activity"/>
    <property type="evidence" value="ECO:0007669"/>
    <property type="project" value="TreeGrafter"/>
</dbReference>
<dbReference type="PANTHER" id="PTHR12461">
    <property type="entry name" value="HYPOXIA-INDUCIBLE FACTOR 1 ALPHA INHIBITOR-RELATED"/>
    <property type="match status" value="1"/>
</dbReference>
<dbReference type="EMBL" id="LR899836">
    <property type="protein sequence ID" value="CAD7242805.1"/>
    <property type="molecule type" value="Genomic_DNA"/>
</dbReference>
<feature type="domain" description="JmjC" evidence="1">
    <location>
        <begin position="115"/>
        <end position="291"/>
    </location>
</feature>
<dbReference type="InterPro" id="IPR003347">
    <property type="entry name" value="JmjC_dom"/>
</dbReference>
<dbReference type="SUPFAM" id="SSF51197">
    <property type="entry name" value="Clavaminate synthase-like"/>
    <property type="match status" value="1"/>
</dbReference>
<evidence type="ECO:0000313" key="3">
    <source>
        <dbReference type="Proteomes" id="UP000677054"/>
    </source>
</evidence>
<dbReference type="PROSITE" id="PS51184">
    <property type="entry name" value="JMJC"/>
    <property type="match status" value="1"/>
</dbReference>
<dbReference type="PANTHER" id="PTHR12461:SF105">
    <property type="entry name" value="HYPOXIA-INDUCIBLE FACTOR 1-ALPHA INHIBITOR"/>
    <property type="match status" value="1"/>
</dbReference>
<evidence type="ECO:0000259" key="1">
    <source>
        <dbReference type="PROSITE" id="PS51184"/>
    </source>
</evidence>
<dbReference type="Gene3D" id="2.60.120.10">
    <property type="entry name" value="Jelly Rolls"/>
    <property type="match status" value="1"/>
</dbReference>
<dbReference type="OrthoDB" id="47172at2759"/>
<sequence>MNEKYGMRKYDFVIEEVPRVPITDPLGQQIMKAEAPVLLTGGDVISSAKKWDLEYLEANLGMEDFVVYLSDSHVFKYYDEKKVRDPQALPNFVPPIKRSDMKFAEFRRYLKKWLPEQKRLYLQQALNSTVGEAIVNDFRGFQWSWINEVQKANGWGPLTSNLLFIGMEGNLTPAHYDEQENLFCQVEGRKRCILFPPDQFSCLYPYPVYHPHDRQSQVDLERIDYVRFPKARDLHGYEAIICPGDILFIPKYWWHHIESLYGGPGHTTSINFWYKAPPVGTIEYPLKAHQKVAMMRNVEKMVTEALRDQREVAPLFCALVLGRYTDRT</sequence>
<evidence type="ECO:0000313" key="2">
    <source>
        <dbReference type="EMBL" id="CAD7242805.1"/>
    </source>
</evidence>
<dbReference type="EMBL" id="CAJPEV010000319">
    <property type="protein sequence ID" value="CAG0883921.1"/>
    <property type="molecule type" value="Genomic_DNA"/>
</dbReference>
<dbReference type="GO" id="GO:0036140">
    <property type="term" value="F:[protein]-asparagine 3-dioxygenase activity"/>
    <property type="evidence" value="ECO:0007669"/>
    <property type="project" value="TreeGrafter"/>
</dbReference>
<gene>
    <name evidence="2" type="ORF">DSTB1V02_LOCUS2750</name>
</gene>
<dbReference type="GO" id="GO:0045746">
    <property type="term" value="P:negative regulation of Notch signaling pathway"/>
    <property type="evidence" value="ECO:0007669"/>
    <property type="project" value="TreeGrafter"/>
</dbReference>
<dbReference type="AlphaFoldDB" id="A0A7R8X4U7"/>
<keyword evidence="3" id="KW-1185">Reference proteome</keyword>
<dbReference type="Pfam" id="PF13621">
    <property type="entry name" value="Cupin_8"/>
    <property type="match status" value="1"/>
</dbReference>
<dbReference type="GO" id="GO:0005737">
    <property type="term" value="C:cytoplasm"/>
    <property type="evidence" value="ECO:0007669"/>
    <property type="project" value="TreeGrafter"/>
</dbReference>
<dbReference type="FunFam" id="2.60.120.10:FF:000042">
    <property type="entry name" value="Hypoxia-inducible factor 1-alpha inhibitor"/>
    <property type="match status" value="1"/>
</dbReference>
<dbReference type="SMART" id="SM00558">
    <property type="entry name" value="JmjC"/>
    <property type="match status" value="1"/>
</dbReference>
<dbReference type="InterPro" id="IPR041667">
    <property type="entry name" value="Cupin_8"/>
</dbReference>
<dbReference type="GO" id="GO:0005634">
    <property type="term" value="C:nucleus"/>
    <property type="evidence" value="ECO:0007669"/>
    <property type="project" value="TreeGrafter"/>
</dbReference>
<proteinExistence type="predicted"/>
<protein>
    <recommendedName>
        <fullName evidence="1">JmjC domain-containing protein</fullName>
    </recommendedName>
</protein>
<dbReference type="GO" id="GO:0071532">
    <property type="term" value="F:ankyrin repeat binding"/>
    <property type="evidence" value="ECO:0007669"/>
    <property type="project" value="TreeGrafter"/>
</dbReference>
<name>A0A7R8X4U7_9CRUS</name>
<dbReference type="InterPro" id="IPR014710">
    <property type="entry name" value="RmlC-like_jellyroll"/>
</dbReference>
<dbReference type="InterPro" id="IPR027452">
    <property type="entry name" value="FIH-1_dom_II"/>
</dbReference>
<dbReference type="Gene3D" id="1.10.287.1010">
    <property type="entry name" value="Clavaminate synthase-like"/>
    <property type="match status" value="1"/>
</dbReference>
<dbReference type="Proteomes" id="UP000677054">
    <property type="component" value="Unassembled WGS sequence"/>
</dbReference>
<organism evidence="2">
    <name type="scientific">Darwinula stevensoni</name>
    <dbReference type="NCBI Taxonomy" id="69355"/>
    <lineage>
        <taxon>Eukaryota</taxon>
        <taxon>Metazoa</taxon>
        <taxon>Ecdysozoa</taxon>
        <taxon>Arthropoda</taxon>
        <taxon>Crustacea</taxon>
        <taxon>Oligostraca</taxon>
        <taxon>Ostracoda</taxon>
        <taxon>Podocopa</taxon>
        <taxon>Podocopida</taxon>
        <taxon>Darwinulocopina</taxon>
        <taxon>Darwinuloidea</taxon>
        <taxon>Darwinulidae</taxon>
        <taxon>Darwinula</taxon>
    </lineage>
</organism>
<accession>A0A7R8X4U7</accession>
<reference evidence="2" key="1">
    <citation type="submission" date="2020-11" db="EMBL/GenBank/DDBJ databases">
        <authorList>
            <person name="Tran Van P."/>
        </authorList>
    </citation>
    <scope>NUCLEOTIDE SEQUENCE</scope>
</reference>